<dbReference type="PROSITE" id="PS51737">
    <property type="entry name" value="RECOMBINASE_DNA_BIND"/>
    <property type="match status" value="1"/>
</dbReference>
<keyword evidence="2" id="KW-0238">DNA-binding</keyword>
<dbReference type="SMART" id="SM00857">
    <property type="entry name" value="Resolvase"/>
    <property type="match status" value="1"/>
</dbReference>
<dbReference type="PROSITE" id="PS00397">
    <property type="entry name" value="RECOMBINASES_1"/>
    <property type="match status" value="1"/>
</dbReference>
<name>A0ABX6FBK5_YERIN</name>
<evidence type="ECO:0008006" key="9">
    <source>
        <dbReference type="Google" id="ProtNLM"/>
    </source>
</evidence>
<dbReference type="InterPro" id="IPR050639">
    <property type="entry name" value="SSR_resolvase"/>
</dbReference>
<dbReference type="CDD" id="cd00338">
    <property type="entry name" value="Ser_Recombinase"/>
    <property type="match status" value="1"/>
</dbReference>
<accession>A0ABX6FBK5</accession>
<dbReference type="GeneID" id="58048416"/>
<keyword evidence="8" id="KW-1185">Reference proteome</keyword>
<evidence type="ECO:0000256" key="4">
    <source>
        <dbReference type="PROSITE-ProRule" id="PRU10137"/>
    </source>
</evidence>
<dbReference type="InterPro" id="IPR038109">
    <property type="entry name" value="DNA_bind_recomb_sf"/>
</dbReference>
<evidence type="ECO:0000256" key="2">
    <source>
        <dbReference type="ARBA" id="ARBA00023125"/>
    </source>
</evidence>
<feature type="domain" description="Recombinase" evidence="6">
    <location>
        <begin position="176"/>
        <end position="291"/>
    </location>
</feature>
<dbReference type="Pfam" id="PF07508">
    <property type="entry name" value="Recombinase"/>
    <property type="match status" value="1"/>
</dbReference>
<sequence length="577" mass="66925">MKKCYLYVRVSSEQQLSGDGLDRQESMLIRYFDDNASCYDFDPNYELIVDRGVSAFKGHHQRESAGLGGFFKRIRDGEVEKGSVLCVESLDRFSRENPFKCVEYISILDSYQIELHDVDKKLKIGRKYPNSLSFAVMIAERSYEESRLKSDRIQKGWDKRRKIAKEKGQYMIKNCPKWIDVVNNKYVLNEHHLIIREIFDLYRSGIGSYTIAVMLNRDNKTIDGMKWNSTKICHVLRNRRCKGEYTSNRIIRNFEDDTVTSTFEILNIYPRIVTDDEFYEVSTRLEKFNYTGRIRHDLKRTVFNGLLKCELCGSALGVSSTSGYTYIKCDNARAKGGCTGVLMAYMPFEKGILSHIKDIDISKVINMDSTISNIDILKTEVVELESYIQSFIIGIENLKQQGRFPTFDMLDGKAQAEERLQDVKKTLAAEKDTFNVSNLEFSSDIHKLENIIERSKLELELRKVIKRIAIKADKTYITADISYYNDDNIKHVLLIHKKKTTIEVMGEIVQQDGWRTYSFSEGGSLVFRVKSNGEIWTLSAAKNKSISEIQKYMTMMVGRESIDFDFYINEDFIEWIE</sequence>
<dbReference type="RefSeq" id="WP_053011870.1">
    <property type="nucleotide sequence ID" value="NZ_CP046293.1"/>
</dbReference>
<evidence type="ECO:0000256" key="3">
    <source>
        <dbReference type="ARBA" id="ARBA00023172"/>
    </source>
</evidence>
<gene>
    <name evidence="7" type="ORF">FOC37_19095</name>
</gene>
<dbReference type="InterPro" id="IPR006119">
    <property type="entry name" value="Resolv_N"/>
</dbReference>
<feature type="active site" description="O-(5'-phospho-DNA)-serine intermediate" evidence="4">
    <location>
        <position position="11"/>
    </location>
</feature>
<evidence type="ECO:0000259" key="6">
    <source>
        <dbReference type="PROSITE" id="PS51737"/>
    </source>
</evidence>
<dbReference type="EMBL" id="CP046294">
    <property type="protein sequence ID" value="QGR72290.1"/>
    <property type="molecule type" value="Genomic_DNA"/>
</dbReference>
<evidence type="ECO:0000256" key="1">
    <source>
        <dbReference type="ARBA" id="ARBA00022908"/>
    </source>
</evidence>
<dbReference type="PANTHER" id="PTHR30461">
    <property type="entry name" value="DNA-INVERTASE FROM LAMBDOID PROPHAGE"/>
    <property type="match status" value="1"/>
</dbReference>
<feature type="domain" description="Resolvase/invertase-type recombinase catalytic" evidence="5">
    <location>
        <begin position="3"/>
        <end position="164"/>
    </location>
</feature>
<dbReference type="InterPro" id="IPR011109">
    <property type="entry name" value="DNA_bind_recombinase_dom"/>
</dbReference>
<proteinExistence type="predicted"/>
<dbReference type="PROSITE" id="PS51736">
    <property type="entry name" value="RECOMBINASES_3"/>
    <property type="match status" value="1"/>
</dbReference>
<keyword evidence="1" id="KW-0229">DNA integration</keyword>
<dbReference type="InterPro" id="IPR006118">
    <property type="entry name" value="Recombinase_CS"/>
</dbReference>
<dbReference type="InterPro" id="IPR036162">
    <property type="entry name" value="Resolvase-like_N_sf"/>
</dbReference>
<reference evidence="7 8" key="1">
    <citation type="submission" date="2019-11" db="EMBL/GenBank/DDBJ databases">
        <title>FDA dAtabase for Regulatory Grade micrObial Sequences (FDA-ARGOS): Supporting development and validation of Infectious Disease Dx tests.</title>
        <authorList>
            <person name="Patel R."/>
            <person name="Rucinski S."/>
            <person name="Tallon L."/>
            <person name="Sadzewicz L."/>
            <person name="Vavikolanu K."/>
            <person name="Mehta A."/>
            <person name="Aluvathingal J."/>
            <person name="Nadendla S."/>
            <person name="Nandy P."/>
            <person name="Geyer C."/>
            <person name="Yan Y."/>
            <person name="Sichtig H."/>
        </authorList>
    </citation>
    <scope>NUCLEOTIDE SEQUENCE [LARGE SCALE GENOMIC DNA]</scope>
    <source>
        <strain evidence="7 8">FDAARGOS_729</strain>
    </source>
</reference>
<dbReference type="Pfam" id="PF13408">
    <property type="entry name" value="Zn_ribbon_recom"/>
    <property type="match status" value="1"/>
</dbReference>
<organism evidence="7 8">
    <name type="scientific">Yersinia intermedia</name>
    <dbReference type="NCBI Taxonomy" id="631"/>
    <lineage>
        <taxon>Bacteria</taxon>
        <taxon>Pseudomonadati</taxon>
        <taxon>Pseudomonadota</taxon>
        <taxon>Gammaproteobacteria</taxon>
        <taxon>Enterobacterales</taxon>
        <taxon>Yersiniaceae</taxon>
        <taxon>Yersinia</taxon>
    </lineage>
</organism>
<dbReference type="Gene3D" id="3.40.50.1390">
    <property type="entry name" value="Resolvase, N-terminal catalytic domain"/>
    <property type="match status" value="1"/>
</dbReference>
<dbReference type="Gene3D" id="3.90.1750.20">
    <property type="entry name" value="Putative Large Serine Recombinase, Chain B, Domain 2"/>
    <property type="match status" value="1"/>
</dbReference>
<dbReference type="Pfam" id="PF00239">
    <property type="entry name" value="Resolvase"/>
    <property type="match status" value="1"/>
</dbReference>
<evidence type="ECO:0000259" key="5">
    <source>
        <dbReference type="PROSITE" id="PS51736"/>
    </source>
</evidence>
<evidence type="ECO:0000313" key="7">
    <source>
        <dbReference type="EMBL" id="QGR72290.1"/>
    </source>
</evidence>
<protein>
    <recommendedName>
        <fullName evidence="9">Resolvase, N terminal domain</fullName>
    </recommendedName>
</protein>
<dbReference type="Proteomes" id="UP000424966">
    <property type="component" value="Chromosome"/>
</dbReference>
<dbReference type="PANTHER" id="PTHR30461:SF2">
    <property type="entry name" value="SERINE RECOMBINASE PINE-RELATED"/>
    <property type="match status" value="1"/>
</dbReference>
<dbReference type="SUPFAM" id="SSF53041">
    <property type="entry name" value="Resolvase-like"/>
    <property type="match status" value="1"/>
</dbReference>
<evidence type="ECO:0000313" key="8">
    <source>
        <dbReference type="Proteomes" id="UP000424966"/>
    </source>
</evidence>
<dbReference type="InterPro" id="IPR025827">
    <property type="entry name" value="Zn_ribbon_recom_dom"/>
</dbReference>
<keyword evidence="3" id="KW-0233">DNA recombination</keyword>